<feature type="domain" description="Liprin-beta-1/2 coiled-coil" evidence="3">
    <location>
        <begin position="7"/>
        <end position="98"/>
    </location>
</feature>
<organism evidence="4 5">
    <name type="scientific">Eptatretus burgeri</name>
    <name type="common">Inshore hagfish</name>
    <dbReference type="NCBI Taxonomy" id="7764"/>
    <lineage>
        <taxon>Eukaryota</taxon>
        <taxon>Metazoa</taxon>
        <taxon>Chordata</taxon>
        <taxon>Craniata</taxon>
        <taxon>Vertebrata</taxon>
        <taxon>Cyclostomata</taxon>
        <taxon>Myxini</taxon>
        <taxon>Myxiniformes</taxon>
        <taxon>Myxinidae</taxon>
        <taxon>Eptatretinae</taxon>
        <taxon>Eptatretus</taxon>
    </lineage>
</organism>
<proteinExistence type="predicted"/>
<feature type="compositionally biased region" description="Acidic residues" evidence="2">
    <location>
        <begin position="363"/>
        <end position="372"/>
    </location>
</feature>
<dbReference type="AlphaFoldDB" id="A0A8C4Q7M6"/>
<sequence>MLCAHPQVSVLTDQVEVQCERLQDLVSSSEEQEERLSNTQAMIRQKLLKHVVDLSRKVNELQDSKVKFENLLERTKSELADLRERLSNKDRELEELRAVLGITRMKSYGLSPPAEDLQKLKCLVEQLFQAKEKQDEKIRQLEFIVKAHQERATTKVLEYGAEAEARSLECANDLRFREWNLQKGGEKKEIKEDMGAGIKFEAQSWTLDERTNCNSESDNNCTVSTSLQRGNDENILSMGVVEKEDEGEGQNEISKGKSKTIDNEQIDVLEREDMKETSIIQRKEDANSVDVEIINMLERQDVSRVKEVLEDELKKKQTVTGDEREINGDGTWRMLCLETHQEIEGETEQSNVLINDNSQKEDECGDEHEESPETNCMRSKEHESEMIDLSDLEKEDGHVPDVEEKQNWPDAPQDTWVDVKPCEDCDAEEISTTSQEPSSTNRGPQGRHRHVQEIMGEIGDHHGTSSFTSPCSSLHPPELCLIEPCSESQEELKRQNIRKPQKRLSFRRSFFRKKKEMKKPFPTGSDAKHQGEDVSDGFRKEVNSASQASCGYRQTTRN</sequence>
<feature type="coiled-coil region" evidence="1">
    <location>
        <begin position="12"/>
        <end position="151"/>
    </location>
</feature>
<feature type="region of interest" description="Disordered" evidence="2">
    <location>
        <begin position="343"/>
        <end position="453"/>
    </location>
</feature>
<reference evidence="4" key="2">
    <citation type="submission" date="2025-09" db="UniProtKB">
        <authorList>
            <consortium name="Ensembl"/>
        </authorList>
    </citation>
    <scope>IDENTIFICATION</scope>
</reference>
<evidence type="ECO:0000256" key="1">
    <source>
        <dbReference type="SAM" id="Coils"/>
    </source>
</evidence>
<dbReference type="Pfam" id="PF26022">
    <property type="entry name" value="CC_Liprin_beta"/>
    <property type="match status" value="1"/>
</dbReference>
<evidence type="ECO:0000259" key="3">
    <source>
        <dbReference type="Pfam" id="PF26022"/>
    </source>
</evidence>
<name>A0A8C4Q7M6_EPTBU</name>
<evidence type="ECO:0000256" key="2">
    <source>
        <dbReference type="SAM" id="MobiDB-lite"/>
    </source>
</evidence>
<feature type="compositionally biased region" description="Basic residues" evidence="2">
    <location>
        <begin position="495"/>
        <end position="517"/>
    </location>
</feature>
<dbReference type="InterPro" id="IPR058914">
    <property type="entry name" value="LIPB1/2_CC"/>
</dbReference>
<feature type="compositionally biased region" description="Polar residues" evidence="2">
    <location>
        <begin position="543"/>
        <end position="558"/>
    </location>
</feature>
<protein>
    <recommendedName>
        <fullName evidence="3">Liprin-beta-1/2 coiled-coil domain-containing protein</fullName>
    </recommendedName>
</protein>
<evidence type="ECO:0000313" key="4">
    <source>
        <dbReference type="Ensembl" id="ENSEBUP00000011269.1"/>
    </source>
</evidence>
<feature type="region of interest" description="Disordered" evidence="2">
    <location>
        <begin position="492"/>
        <end position="558"/>
    </location>
</feature>
<feature type="compositionally biased region" description="Polar residues" evidence="2">
    <location>
        <begin position="348"/>
        <end position="357"/>
    </location>
</feature>
<dbReference type="Ensembl" id="ENSEBUT00000011835.1">
    <property type="protein sequence ID" value="ENSEBUP00000011269.1"/>
    <property type="gene ID" value="ENSEBUG00000007242.1"/>
</dbReference>
<feature type="compositionally biased region" description="Basic and acidic residues" evidence="2">
    <location>
        <begin position="526"/>
        <end position="542"/>
    </location>
</feature>
<reference evidence="4" key="1">
    <citation type="submission" date="2025-08" db="UniProtKB">
        <authorList>
            <consortium name="Ensembl"/>
        </authorList>
    </citation>
    <scope>IDENTIFICATION</scope>
</reference>
<feature type="compositionally biased region" description="Basic and acidic residues" evidence="2">
    <location>
        <begin position="378"/>
        <end position="407"/>
    </location>
</feature>
<keyword evidence="1" id="KW-0175">Coiled coil</keyword>
<evidence type="ECO:0000313" key="5">
    <source>
        <dbReference type="Proteomes" id="UP000694388"/>
    </source>
</evidence>
<accession>A0A8C4Q7M6</accession>
<keyword evidence="5" id="KW-1185">Reference proteome</keyword>
<dbReference type="Proteomes" id="UP000694388">
    <property type="component" value="Unplaced"/>
</dbReference>
<feature type="compositionally biased region" description="Polar residues" evidence="2">
    <location>
        <begin position="430"/>
        <end position="443"/>
    </location>
</feature>